<dbReference type="Proteomes" id="UP001328107">
    <property type="component" value="Unassembled WGS sequence"/>
</dbReference>
<dbReference type="EMBL" id="BTRK01000002">
    <property type="protein sequence ID" value="GMR35061.1"/>
    <property type="molecule type" value="Genomic_DNA"/>
</dbReference>
<dbReference type="EMBL" id="BTRK01000006">
    <property type="protein sequence ID" value="GMR58130.1"/>
    <property type="molecule type" value="Genomic_DNA"/>
</dbReference>
<dbReference type="AlphaFoldDB" id="A0AAN5D8S0"/>
<reference evidence="5" key="2">
    <citation type="submission" date="2023-06" db="EMBL/GenBank/DDBJ databases">
        <title>Genome assembly of Pristionchus species.</title>
        <authorList>
            <person name="Yoshida K."/>
            <person name="Sommer R.J."/>
        </authorList>
    </citation>
    <scope>NUCLEOTIDE SEQUENCE</scope>
    <source>
        <strain evidence="5 6">RS5460</strain>
    </source>
</reference>
<organism evidence="5 6">
    <name type="scientific">Pristionchus mayeri</name>
    <dbReference type="NCBI Taxonomy" id="1317129"/>
    <lineage>
        <taxon>Eukaryota</taxon>
        <taxon>Metazoa</taxon>
        <taxon>Ecdysozoa</taxon>
        <taxon>Nematoda</taxon>
        <taxon>Chromadorea</taxon>
        <taxon>Rhabditida</taxon>
        <taxon>Rhabditina</taxon>
        <taxon>Diplogasteromorpha</taxon>
        <taxon>Diplogasteroidea</taxon>
        <taxon>Neodiplogasteridae</taxon>
        <taxon>Pristionchus</taxon>
    </lineage>
</organism>
<evidence type="ECO:0000313" key="4">
    <source>
        <dbReference type="EMBL" id="GMR45456.1"/>
    </source>
</evidence>
<reference evidence="6" key="1">
    <citation type="submission" date="2022-10" db="EMBL/GenBank/DDBJ databases">
        <title>Genome assembly of Pristionchus species.</title>
        <authorList>
            <person name="Yoshida K."/>
            <person name="Sommer R.J."/>
        </authorList>
    </citation>
    <scope>NUCLEOTIDE SEQUENCE [LARGE SCALE GENOMIC DNA]</scope>
    <source>
        <strain evidence="6">RS5460</strain>
    </source>
</reference>
<dbReference type="EMBL" id="BTRK01000004">
    <property type="protein sequence ID" value="GMR45456.1"/>
    <property type="molecule type" value="Genomic_DNA"/>
</dbReference>
<feature type="non-terminal residue" evidence="5">
    <location>
        <position position="1"/>
    </location>
</feature>
<gene>
    <name evidence="1" type="ORF">PMAYCL1PPCAC_00355</name>
    <name evidence="2" type="ORF">PMAYCL1PPCAC_03129</name>
    <name evidence="3" type="ORF">PMAYCL1PPCAC_05256</name>
    <name evidence="4" type="ORF">PMAYCL1PPCAC_15651</name>
    <name evidence="5" type="ORF">PMAYCL1PPCAC_28325</name>
</gene>
<protein>
    <submittedName>
        <fullName evidence="5">Uncharacterized protein</fullName>
    </submittedName>
</protein>
<comment type="caution">
    <text evidence="5">The sequence shown here is derived from an EMBL/GenBank/DDBJ whole genome shotgun (WGS) entry which is preliminary data.</text>
</comment>
<dbReference type="EMBL" id="BTRK01000001">
    <property type="protein sequence ID" value="GMR30160.1"/>
    <property type="molecule type" value="Genomic_DNA"/>
</dbReference>
<keyword evidence="6" id="KW-1185">Reference proteome</keyword>
<sequence length="88" mass="9724">EYLSLVECEHVLVGIDMECLLCSSHQQHCCLSIATIAQHSLDEVASEPLVDAQIEEVARGVRSCQRRVPVPSQPDAVLCDHERVAVEE</sequence>
<name>A0AAN5D8S0_9BILA</name>
<evidence type="ECO:0000313" key="3">
    <source>
        <dbReference type="EMBL" id="GMR35061.1"/>
    </source>
</evidence>
<evidence type="ECO:0000313" key="2">
    <source>
        <dbReference type="EMBL" id="GMR32934.1"/>
    </source>
</evidence>
<accession>A0AAN5D8S0</accession>
<feature type="non-terminal residue" evidence="5">
    <location>
        <position position="88"/>
    </location>
</feature>
<evidence type="ECO:0000313" key="5">
    <source>
        <dbReference type="EMBL" id="GMR58130.1"/>
    </source>
</evidence>
<proteinExistence type="predicted"/>
<evidence type="ECO:0000313" key="6">
    <source>
        <dbReference type="Proteomes" id="UP001328107"/>
    </source>
</evidence>
<dbReference type="EMBL" id="BTRK01000001">
    <property type="protein sequence ID" value="GMR32934.1"/>
    <property type="molecule type" value="Genomic_DNA"/>
</dbReference>
<evidence type="ECO:0000313" key="1">
    <source>
        <dbReference type="EMBL" id="GMR30160.1"/>
    </source>
</evidence>